<proteinExistence type="predicted"/>
<dbReference type="AlphaFoldDB" id="A0A2P6MKP8"/>
<dbReference type="Pfam" id="PF03703">
    <property type="entry name" value="bPH_2"/>
    <property type="match status" value="3"/>
</dbReference>
<evidence type="ECO:0000313" key="3">
    <source>
        <dbReference type="EMBL" id="PRO66864.1"/>
    </source>
</evidence>
<feature type="transmembrane region" description="Helical" evidence="1">
    <location>
        <begin position="28"/>
        <end position="54"/>
    </location>
</feature>
<feature type="transmembrane region" description="Helical" evidence="1">
    <location>
        <begin position="60"/>
        <end position="83"/>
    </location>
</feature>
<organism evidence="3 4">
    <name type="scientific">Alkalicoccus urumqiensis</name>
    <name type="common">Bacillus urumqiensis</name>
    <dbReference type="NCBI Taxonomy" id="1548213"/>
    <lineage>
        <taxon>Bacteria</taxon>
        <taxon>Bacillati</taxon>
        <taxon>Bacillota</taxon>
        <taxon>Bacilli</taxon>
        <taxon>Bacillales</taxon>
        <taxon>Bacillaceae</taxon>
        <taxon>Alkalicoccus</taxon>
    </lineage>
</organism>
<feature type="domain" description="YdbS-like PH" evidence="2">
    <location>
        <begin position="82"/>
        <end position="160"/>
    </location>
</feature>
<dbReference type="Proteomes" id="UP000243650">
    <property type="component" value="Unassembled WGS sequence"/>
</dbReference>
<feature type="transmembrane region" description="Helical" evidence="1">
    <location>
        <begin position="247"/>
        <end position="268"/>
    </location>
</feature>
<dbReference type="OrthoDB" id="2195155at2"/>
<feature type="domain" description="YdbS-like PH" evidence="2">
    <location>
        <begin position="419"/>
        <end position="472"/>
    </location>
</feature>
<reference evidence="3 4" key="1">
    <citation type="submission" date="2018-03" db="EMBL/GenBank/DDBJ databases">
        <title>Bacillus urumqiensis sp. nov., a moderately haloalkaliphilic bacterium isolated from a salt lake.</title>
        <authorList>
            <person name="Zhao B."/>
            <person name="Liao Z."/>
        </authorList>
    </citation>
    <scope>NUCLEOTIDE SEQUENCE [LARGE SCALE GENOMIC DNA]</scope>
    <source>
        <strain evidence="3 4">BZ-SZ-XJ18</strain>
    </source>
</reference>
<dbReference type="PANTHER" id="PTHR34473:SF2">
    <property type="entry name" value="UPF0699 TRANSMEMBRANE PROTEIN YDBT"/>
    <property type="match status" value="1"/>
</dbReference>
<feature type="transmembrane region" description="Helical" evidence="1">
    <location>
        <begin position="379"/>
        <end position="396"/>
    </location>
</feature>
<gene>
    <name evidence="3" type="ORF">C6I21_02775</name>
</gene>
<name>A0A2P6MKP8_ALKUR</name>
<dbReference type="EMBL" id="PVNS01000002">
    <property type="protein sequence ID" value="PRO66864.1"/>
    <property type="molecule type" value="Genomic_DNA"/>
</dbReference>
<dbReference type="InterPro" id="IPR005182">
    <property type="entry name" value="YdbS-like_PH"/>
</dbReference>
<sequence>MRTNCGTALPDLRGRPIPMNNWQRQHPAAILVSFFQGLRQLIVSFVVIFIFGSTSGGMRLLYTAGIMLVILTGSLIVSAVSWYRFEFRLIEEELQVKQGLFVRKKRYIRRNRVQSIHINAPVPQRFFGLVEVSIETAGGGDEPEFTLSALPVEKAEQIRGELLYGSEKEEIFAGEISSGMDQALSEPVEEKPRRTWELGFRRLLLAAVTSSGVGIAATFAAALLSQLPQFLPDWLLGIALGWIVQSSLVYIGLFIVTVLLLAWIFTILSTVIKYGQFQVTEQNGELFISKGLIEKKQLTIQQHRINAVRIVQNVLRQPLGYCAVYIESAGGGTKDEDFSTILLPMCKKSQVPELLETMAPDFAFTPEFHPLPRTAVRRYMIKPLIPITAGAAAASYFLPFGWLIWILLVPAALLGYLQYKSAGLALSDRHVFLRWRTLSLEEAFLPRPRIQSVAFTQNPLQRNAGLFSLHMSVLTTVTGKTFSLKHTGDDQKEDVMSWYSYQNGSPNASDIDRAHAETVE</sequence>
<evidence type="ECO:0000313" key="4">
    <source>
        <dbReference type="Proteomes" id="UP000243650"/>
    </source>
</evidence>
<evidence type="ECO:0000256" key="1">
    <source>
        <dbReference type="SAM" id="Phobius"/>
    </source>
</evidence>
<keyword evidence="1" id="KW-1133">Transmembrane helix</keyword>
<feature type="domain" description="YdbS-like PH" evidence="2">
    <location>
        <begin position="277"/>
        <end position="357"/>
    </location>
</feature>
<dbReference type="InterPro" id="IPR014529">
    <property type="entry name" value="UCP026631"/>
</dbReference>
<keyword evidence="1" id="KW-0812">Transmembrane</keyword>
<keyword evidence="4" id="KW-1185">Reference proteome</keyword>
<keyword evidence="1" id="KW-0472">Membrane</keyword>
<accession>A0A2P6MKP8</accession>
<feature type="transmembrane region" description="Helical" evidence="1">
    <location>
        <begin position="203"/>
        <end position="227"/>
    </location>
</feature>
<protein>
    <recommendedName>
        <fullName evidence="2">YdbS-like PH domain-containing protein</fullName>
    </recommendedName>
</protein>
<comment type="caution">
    <text evidence="3">The sequence shown here is derived from an EMBL/GenBank/DDBJ whole genome shotgun (WGS) entry which is preliminary data.</text>
</comment>
<dbReference type="PIRSF" id="PIRSF026631">
    <property type="entry name" value="UCP026631"/>
    <property type="match status" value="1"/>
</dbReference>
<dbReference type="PANTHER" id="PTHR34473">
    <property type="entry name" value="UPF0699 TRANSMEMBRANE PROTEIN YDBS"/>
    <property type="match status" value="1"/>
</dbReference>
<evidence type="ECO:0000259" key="2">
    <source>
        <dbReference type="Pfam" id="PF03703"/>
    </source>
</evidence>